<keyword evidence="2" id="KW-1003">Cell membrane</keyword>
<feature type="transmembrane region" description="Helical" evidence="6">
    <location>
        <begin position="534"/>
        <end position="554"/>
    </location>
</feature>
<evidence type="ECO:0000256" key="4">
    <source>
        <dbReference type="ARBA" id="ARBA00022989"/>
    </source>
</evidence>
<name>A0ABY6CKZ9_9BACT</name>
<dbReference type="PANTHER" id="PTHR30572:SF18">
    <property type="entry name" value="ABC-TYPE MACROLIDE FAMILY EXPORT SYSTEM PERMEASE COMPONENT 2"/>
    <property type="match status" value="1"/>
</dbReference>
<keyword evidence="3 6" id="KW-0812">Transmembrane</keyword>
<evidence type="ECO:0000256" key="1">
    <source>
        <dbReference type="ARBA" id="ARBA00004651"/>
    </source>
</evidence>
<feature type="transmembrane region" description="Helical" evidence="6">
    <location>
        <begin position="137"/>
        <end position="166"/>
    </location>
</feature>
<dbReference type="PANTHER" id="PTHR30572">
    <property type="entry name" value="MEMBRANE COMPONENT OF TRANSPORTER-RELATED"/>
    <property type="match status" value="1"/>
</dbReference>
<evidence type="ECO:0000259" key="7">
    <source>
        <dbReference type="Pfam" id="PF02687"/>
    </source>
</evidence>
<keyword evidence="5 6" id="KW-0472">Membrane</keyword>
<comment type="subcellular location">
    <subcellularLocation>
        <location evidence="1">Cell membrane</location>
        <topology evidence="1">Multi-pass membrane protein</topology>
    </subcellularLocation>
</comment>
<dbReference type="EMBL" id="CP106679">
    <property type="protein sequence ID" value="UXP31194.1"/>
    <property type="molecule type" value="Genomic_DNA"/>
</dbReference>
<feature type="transmembrane region" description="Helical" evidence="6">
    <location>
        <begin position="186"/>
        <end position="208"/>
    </location>
</feature>
<evidence type="ECO:0000313" key="9">
    <source>
        <dbReference type="Proteomes" id="UP001065174"/>
    </source>
</evidence>
<sequence length="605" mass="68268">MLFEYHGQAPSNPYFKEGKEWNSTSSNTNTYILTSKEFDPKQFDEKLVEFVEKHYSKEETETERFVTQPLSSIHFDEEYGAYSRTIPKEFLYALAAIALFLVLTACINFINLATAQAANRAKEIGVRKAIGAQSSQLIVQFMLEIALITFVSIIASLAIAEIMFILLEDILGYRLILDLLNDLPSIGFLTVLFLVVSFTSGFYPSILLSKMNAILALKSKITTKTNSGGLSLRKGLIVFQFALSQFLIIGTLIVDAQMEFFSKKKLGFETQAVINSGLPDQDDTKRERFREIMLQSPHISGITFAISQPTGNSNSFSNINYAPLDSKNSYHANFKFCDEYYMDFFDLELIAGQKIHKIDSFPTEILINRKLADLMGFKDNYQAVIGEKLVTGVGGDKKVIGVVENFHTQSLEDDIDYTVLIYLPSVFYSFSIKISSLDQIKSGISHFEESWEKVYPEHVLDYEFYDQELKERYETEQSITSLMRIFSLISILIGCLGLYGLISFIAINRTKEIGVRKVLGASVLSILGIFSKEILTLTVIAFVIASPLAFYVMNEWLSGYTYHIDIGYEFFALSFIMTLVIALVTISHRSITTAMLNPAKTLKDE</sequence>
<evidence type="ECO:0000256" key="5">
    <source>
        <dbReference type="ARBA" id="ARBA00023136"/>
    </source>
</evidence>
<evidence type="ECO:0000313" key="8">
    <source>
        <dbReference type="EMBL" id="UXP31194.1"/>
    </source>
</evidence>
<dbReference type="Pfam" id="PF02687">
    <property type="entry name" value="FtsX"/>
    <property type="match status" value="2"/>
</dbReference>
<feature type="transmembrane region" description="Helical" evidence="6">
    <location>
        <begin position="90"/>
        <end position="112"/>
    </location>
</feature>
<keyword evidence="4 6" id="KW-1133">Transmembrane helix</keyword>
<dbReference type="InterPro" id="IPR050250">
    <property type="entry name" value="Macrolide_Exporter_MacB"/>
</dbReference>
<gene>
    <name evidence="8" type="ORF">N6H18_12630</name>
</gene>
<dbReference type="InterPro" id="IPR003838">
    <property type="entry name" value="ABC3_permease_C"/>
</dbReference>
<feature type="transmembrane region" description="Helical" evidence="6">
    <location>
        <begin position="485"/>
        <end position="507"/>
    </location>
</feature>
<dbReference type="RefSeq" id="WP_262308635.1">
    <property type="nucleotide sequence ID" value="NZ_CP106679.1"/>
</dbReference>
<evidence type="ECO:0000256" key="6">
    <source>
        <dbReference type="SAM" id="Phobius"/>
    </source>
</evidence>
<evidence type="ECO:0000256" key="2">
    <source>
        <dbReference type="ARBA" id="ARBA00022475"/>
    </source>
</evidence>
<feature type="transmembrane region" description="Helical" evidence="6">
    <location>
        <begin position="566"/>
        <end position="586"/>
    </location>
</feature>
<proteinExistence type="predicted"/>
<feature type="domain" description="ABC3 transporter permease C-terminal" evidence="7">
    <location>
        <begin position="96"/>
        <end position="212"/>
    </location>
</feature>
<evidence type="ECO:0000256" key="3">
    <source>
        <dbReference type="ARBA" id="ARBA00022692"/>
    </source>
</evidence>
<keyword evidence="9" id="KW-1185">Reference proteome</keyword>
<accession>A0ABY6CKZ9</accession>
<reference evidence="8" key="1">
    <citation type="submission" date="2022-09" db="EMBL/GenBank/DDBJ databases">
        <title>Comparative genomics and taxonomic characterization of three novel marine species of genus Reichenbachiella exhibiting antioxidant and polysaccharide degradation activities.</title>
        <authorList>
            <person name="Muhammad N."/>
            <person name="Lee Y.-J."/>
            <person name="Ko J."/>
            <person name="Kim S.-G."/>
        </authorList>
    </citation>
    <scope>NUCLEOTIDE SEQUENCE</scope>
    <source>
        <strain evidence="8">BKB1-1</strain>
    </source>
</reference>
<feature type="transmembrane region" description="Helical" evidence="6">
    <location>
        <begin position="236"/>
        <end position="254"/>
    </location>
</feature>
<organism evidence="8 9">
    <name type="scientific">Reichenbachiella agarivorans</name>
    <dbReference type="NCBI Taxonomy" id="2979464"/>
    <lineage>
        <taxon>Bacteria</taxon>
        <taxon>Pseudomonadati</taxon>
        <taxon>Bacteroidota</taxon>
        <taxon>Cytophagia</taxon>
        <taxon>Cytophagales</taxon>
        <taxon>Reichenbachiellaceae</taxon>
        <taxon>Reichenbachiella</taxon>
    </lineage>
</organism>
<feature type="domain" description="ABC3 transporter permease C-terminal" evidence="7">
    <location>
        <begin position="485"/>
        <end position="585"/>
    </location>
</feature>
<protein>
    <submittedName>
        <fullName evidence="8">FtsX-like permease family protein</fullName>
    </submittedName>
</protein>
<dbReference type="Proteomes" id="UP001065174">
    <property type="component" value="Chromosome"/>
</dbReference>